<evidence type="ECO:0000313" key="2">
    <source>
        <dbReference type="EMBL" id="TWT33899.1"/>
    </source>
</evidence>
<reference evidence="2 3" key="1">
    <citation type="submission" date="2019-02" db="EMBL/GenBank/DDBJ databases">
        <title>Deep-cultivation of Planctomycetes and their phenomic and genomic characterization uncovers novel biology.</title>
        <authorList>
            <person name="Wiegand S."/>
            <person name="Jogler M."/>
            <person name="Boedeker C."/>
            <person name="Pinto D."/>
            <person name="Vollmers J."/>
            <person name="Rivas-Marin E."/>
            <person name="Kohn T."/>
            <person name="Peeters S.H."/>
            <person name="Heuer A."/>
            <person name="Rast P."/>
            <person name="Oberbeckmann S."/>
            <person name="Bunk B."/>
            <person name="Jeske O."/>
            <person name="Meyerdierks A."/>
            <person name="Storesund J.E."/>
            <person name="Kallscheuer N."/>
            <person name="Luecker S."/>
            <person name="Lage O.M."/>
            <person name="Pohl T."/>
            <person name="Merkel B.J."/>
            <person name="Hornburger P."/>
            <person name="Mueller R.-W."/>
            <person name="Bruemmer F."/>
            <person name="Labrenz M."/>
            <person name="Spormann A.M."/>
            <person name="Op Den Camp H."/>
            <person name="Overmann J."/>
            <person name="Amann R."/>
            <person name="Jetten M.S.M."/>
            <person name="Mascher T."/>
            <person name="Medema M.H."/>
            <person name="Devos D.P."/>
            <person name="Kaster A.-K."/>
            <person name="Ovreas L."/>
            <person name="Rohde M."/>
            <person name="Galperin M.Y."/>
            <person name="Jogler C."/>
        </authorList>
    </citation>
    <scope>NUCLEOTIDE SEQUENCE [LARGE SCALE GENOMIC DNA]</scope>
    <source>
        <strain evidence="2 3">KOR34</strain>
    </source>
</reference>
<dbReference type="Gene3D" id="1.10.10.10">
    <property type="entry name" value="Winged helix-like DNA-binding domain superfamily/Winged helix DNA-binding domain"/>
    <property type="match status" value="1"/>
</dbReference>
<accession>A0A5C5V7R1</accession>
<dbReference type="Pfam" id="PF13730">
    <property type="entry name" value="HTH_36"/>
    <property type="match status" value="1"/>
</dbReference>
<name>A0A5C5V7R1_9BACT</name>
<dbReference type="InterPro" id="IPR036388">
    <property type="entry name" value="WH-like_DNA-bd_sf"/>
</dbReference>
<evidence type="ECO:0000256" key="1">
    <source>
        <dbReference type="SAM" id="MobiDB-lite"/>
    </source>
</evidence>
<dbReference type="RefSeq" id="WP_146566896.1">
    <property type="nucleotide sequence ID" value="NZ_SIHJ01000002.1"/>
</dbReference>
<protein>
    <submittedName>
        <fullName evidence="2">Uncharacterized protein</fullName>
    </submittedName>
</protein>
<sequence>MSDSTGQAGRRQTRQKHSPQQYLLPFETYRERFALLDAIDYRRITVEGKPCTRGQWKRIRTLLKVYNRLAGDRECFASVATLADRCEYSKATVSTAIREATELQLLEKTPQTRKTGNGGRAPNLTRVQWDRVAALAGSREVDSNFGEVDSNSCEVDPKNWSANKEISESTSPRGEGSSATVCTGFGLGLSDAQVDDCRRRGNLILKTVGPARRGSDDFELAAKVAILSVQHLGEAWLIDSLEALTRRTGTKKIDDPWRYWRTCLANNFDQFAKGFCGNKFNTALARTRVPADLRRSKREGGVEQPC</sequence>
<evidence type="ECO:0000313" key="3">
    <source>
        <dbReference type="Proteomes" id="UP000316714"/>
    </source>
</evidence>
<organism evidence="2 3">
    <name type="scientific">Posidoniimonas corsicana</name>
    <dbReference type="NCBI Taxonomy" id="1938618"/>
    <lineage>
        <taxon>Bacteria</taxon>
        <taxon>Pseudomonadati</taxon>
        <taxon>Planctomycetota</taxon>
        <taxon>Planctomycetia</taxon>
        <taxon>Pirellulales</taxon>
        <taxon>Lacipirellulaceae</taxon>
        <taxon>Posidoniimonas</taxon>
    </lineage>
</organism>
<gene>
    <name evidence="2" type="ORF">KOR34_37350</name>
</gene>
<feature type="region of interest" description="Disordered" evidence="1">
    <location>
        <begin position="1"/>
        <end position="21"/>
    </location>
</feature>
<comment type="caution">
    <text evidence="2">The sequence shown here is derived from an EMBL/GenBank/DDBJ whole genome shotgun (WGS) entry which is preliminary data.</text>
</comment>
<dbReference type="EMBL" id="SIHJ01000002">
    <property type="protein sequence ID" value="TWT33899.1"/>
    <property type="molecule type" value="Genomic_DNA"/>
</dbReference>
<keyword evidence="3" id="KW-1185">Reference proteome</keyword>
<proteinExistence type="predicted"/>
<dbReference type="AlphaFoldDB" id="A0A5C5V7R1"/>
<dbReference type="Proteomes" id="UP000316714">
    <property type="component" value="Unassembled WGS sequence"/>
</dbReference>